<keyword evidence="2" id="KW-0812">Transmembrane</keyword>
<evidence type="ECO:0000313" key="5">
    <source>
        <dbReference type="Proteomes" id="UP000008177"/>
    </source>
</evidence>
<keyword evidence="2" id="KW-0472">Membrane</keyword>
<proteinExistence type="predicted"/>
<name>G2XYW9_BOTF4</name>
<dbReference type="InterPro" id="IPR011701">
    <property type="entry name" value="MFS"/>
</dbReference>
<dbReference type="Proteomes" id="UP000008177">
    <property type="component" value="Unplaced contigs"/>
</dbReference>
<dbReference type="PROSITE" id="PS50850">
    <property type="entry name" value="MFS"/>
    <property type="match status" value="1"/>
</dbReference>
<sequence length="476" mass="52061">MILEYFHHFIAELGLISLYKSPLDTKLLCLQRFTRMFAYATATLILVEYLSILHISKTKIGVFMTLTLIGDTLISFVLTLFADALGRKSILAVGSGLMMGSGIVFAICENYWVLLAAAVLGVISPSGNEIGPFRAIEESTLAQLTPSSNRSDIYAWYSLIGTAGQACGFVVSGWVINYLRNECGWTDVSTYRAVFWSYALFGFIKFLLSVGLSQAVEIERKDLPVEDPEIAPLLGNGAEEVVATKKGYFASKLPDISKESKIVVLNLCLLMGLDSFASGLVPLSWVTYFFREKFGIEEGKLGSLFFTTSIISACSMLVASSLAKRFGNVKYLQQTMALTHFPSTIFLALIPVPSRLPFAITFLILRHSTASMDAVPRSAFIAAVVHSHERTAVMGLLNVVKTFAQSLGPVITGVLAGHNLFWAVFVSAGILKACYDLGLLAVFAGHQTHDDKVEEERRVLEAEARAVAERSANLER</sequence>
<dbReference type="GO" id="GO:0022857">
    <property type="term" value="F:transmembrane transporter activity"/>
    <property type="evidence" value="ECO:0007669"/>
    <property type="project" value="InterPro"/>
</dbReference>
<dbReference type="InterPro" id="IPR020846">
    <property type="entry name" value="MFS_dom"/>
</dbReference>
<dbReference type="PANTHER" id="PTHR23520">
    <property type="entry name" value="TRANSPORTER, PUTATIVE (AFU_ORTHOLOGUE AFUA_3G04000)-RELATED"/>
    <property type="match status" value="1"/>
</dbReference>
<dbReference type="eggNOG" id="ENOG502QTZH">
    <property type="taxonomic scope" value="Eukaryota"/>
</dbReference>
<dbReference type="InterPro" id="IPR036259">
    <property type="entry name" value="MFS_trans_sf"/>
</dbReference>
<dbReference type="Pfam" id="PF07690">
    <property type="entry name" value="MFS_1"/>
    <property type="match status" value="2"/>
</dbReference>
<feature type="transmembrane region" description="Helical" evidence="2">
    <location>
        <begin position="154"/>
        <end position="175"/>
    </location>
</feature>
<feature type="transmembrane region" description="Helical" evidence="2">
    <location>
        <begin position="113"/>
        <end position="133"/>
    </location>
</feature>
<dbReference type="OrthoDB" id="10027823at2759"/>
<feature type="domain" description="Major facilitator superfamily (MFS) profile" evidence="3">
    <location>
        <begin position="10"/>
        <end position="450"/>
    </location>
</feature>
<dbReference type="InParanoid" id="G2XYW9"/>
<evidence type="ECO:0000256" key="2">
    <source>
        <dbReference type="SAM" id="Phobius"/>
    </source>
</evidence>
<evidence type="ECO:0000259" key="3">
    <source>
        <dbReference type="PROSITE" id="PS50850"/>
    </source>
</evidence>
<dbReference type="SUPFAM" id="SSF103473">
    <property type="entry name" value="MFS general substrate transporter"/>
    <property type="match status" value="1"/>
</dbReference>
<feature type="transmembrane region" description="Helical" evidence="2">
    <location>
        <begin position="195"/>
        <end position="213"/>
    </location>
</feature>
<keyword evidence="2" id="KW-1133">Transmembrane helix</keyword>
<dbReference type="GO" id="GO:0000329">
    <property type="term" value="C:fungal-type vacuole membrane"/>
    <property type="evidence" value="ECO:0007669"/>
    <property type="project" value="TreeGrafter"/>
</dbReference>
<feature type="transmembrane region" description="Helical" evidence="2">
    <location>
        <begin position="36"/>
        <end position="55"/>
    </location>
</feature>
<protein>
    <submittedName>
        <fullName evidence="4">Similar to major facilitator superfamily MFS_1</fullName>
    </submittedName>
</protein>
<feature type="transmembrane region" description="Helical" evidence="2">
    <location>
        <begin position="61"/>
        <end position="82"/>
    </location>
</feature>
<dbReference type="Gene3D" id="1.20.1250.20">
    <property type="entry name" value="MFS general substrate transporter like domains"/>
    <property type="match status" value="1"/>
</dbReference>
<dbReference type="AlphaFoldDB" id="G2XYW9"/>
<feature type="transmembrane region" description="Helical" evidence="2">
    <location>
        <begin position="420"/>
        <end position="443"/>
    </location>
</feature>
<comment type="subcellular location">
    <subcellularLocation>
        <location evidence="1">Membrane</location>
        <topology evidence="1">Multi-pass membrane protein</topology>
    </subcellularLocation>
</comment>
<accession>G2XYW9</accession>
<organism evidence="4 5">
    <name type="scientific">Botryotinia fuckeliana (strain T4)</name>
    <name type="common">Noble rot fungus</name>
    <name type="synonym">Botrytis cinerea</name>
    <dbReference type="NCBI Taxonomy" id="999810"/>
    <lineage>
        <taxon>Eukaryota</taxon>
        <taxon>Fungi</taxon>
        <taxon>Dikarya</taxon>
        <taxon>Ascomycota</taxon>
        <taxon>Pezizomycotina</taxon>
        <taxon>Leotiomycetes</taxon>
        <taxon>Helotiales</taxon>
        <taxon>Sclerotiniaceae</taxon>
        <taxon>Botrytis</taxon>
    </lineage>
</organism>
<dbReference type="PANTHER" id="PTHR23520:SF5">
    <property type="entry name" value="TRANSPORTER, PUTATIVE (AFU_ORTHOLOGUE AFUA_3G04000)-RELATED"/>
    <property type="match status" value="1"/>
</dbReference>
<gene>
    <name evidence="4" type="ORF">BofuT4_P046740.1</name>
</gene>
<dbReference type="FunCoup" id="G2XYW9">
    <property type="interactions" value="133"/>
</dbReference>
<dbReference type="EMBL" id="FQ790278">
    <property type="protein sequence ID" value="CCD45656.1"/>
    <property type="molecule type" value="Genomic_DNA"/>
</dbReference>
<feature type="transmembrane region" description="Helical" evidence="2">
    <location>
        <begin position="262"/>
        <end position="281"/>
    </location>
</feature>
<dbReference type="STRING" id="999810.G2XYW9"/>
<reference evidence="5" key="1">
    <citation type="journal article" date="2011" name="PLoS Genet.">
        <title>Genomic analysis of the necrotrophic fungal pathogens Sclerotinia sclerotiorum and Botrytis cinerea.</title>
        <authorList>
            <person name="Amselem J."/>
            <person name="Cuomo C.A."/>
            <person name="van Kan J.A."/>
            <person name="Viaud M."/>
            <person name="Benito E.P."/>
            <person name="Couloux A."/>
            <person name="Coutinho P.M."/>
            <person name="de Vries R.P."/>
            <person name="Dyer P.S."/>
            <person name="Fillinger S."/>
            <person name="Fournier E."/>
            <person name="Gout L."/>
            <person name="Hahn M."/>
            <person name="Kohn L."/>
            <person name="Lapalu N."/>
            <person name="Plummer K.M."/>
            <person name="Pradier J.M."/>
            <person name="Quevillon E."/>
            <person name="Sharon A."/>
            <person name="Simon A."/>
            <person name="ten Have A."/>
            <person name="Tudzynski B."/>
            <person name="Tudzynski P."/>
            <person name="Wincker P."/>
            <person name="Andrew M."/>
            <person name="Anthouard V."/>
            <person name="Beever R.E."/>
            <person name="Beffa R."/>
            <person name="Benoit I."/>
            <person name="Bouzid O."/>
            <person name="Brault B."/>
            <person name="Chen Z."/>
            <person name="Choquer M."/>
            <person name="Collemare J."/>
            <person name="Cotton P."/>
            <person name="Danchin E.G."/>
            <person name="Da Silva C."/>
            <person name="Gautier A."/>
            <person name="Giraud C."/>
            <person name="Giraud T."/>
            <person name="Gonzalez C."/>
            <person name="Grossetete S."/>
            <person name="Guldener U."/>
            <person name="Henrissat B."/>
            <person name="Howlett B.J."/>
            <person name="Kodira C."/>
            <person name="Kretschmer M."/>
            <person name="Lappartient A."/>
            <person name="Leroch M."/>
            <person name="Levis C."/>
            <person name="Mauceli E."/>
            <person name="Neuveglise C."/>
            <person name="Oeser B."/>
            <person name="Pearson M."/>
            <person name="Poulain J."/>
            <person name="Poussereau N."/>
            <person name="Quesneville H."/>
            <person name="Rascle C."/>
            <person name="Schumacher J."/>
            <person name="Segurens B."/>
            <person name="Sexton A."/>
            <person name="Silva E."/>
            <person name="Sirven C."/>
            <person name="Soanes D.M."/>
            <person name="Talbot N.J."/>
            <person name="Templeton M."/>
            <person name="Yandava C."/>
            <person name="Yarden O."/>
            <person name="Zeng Q."/>
            <person name="Rollins J.A."/>
            <person name="Lebrun M.H."/>
            <person name="Dickman M."/>
        </authorList>
    </citation>
    <scope>NUCLEOTIDE SEQUENCE [LARGE SCALE GENOMIC DNA]</scope>
    <source>
        <strain evidence="5">T4</strain>
    </source>
</reference>
<evidence type="ECO:0000256" key="1">
    <source>
        <dbReference type="ARBA" id="ARBA00004141"/>
    </source>
</evidence>
<feature type="transmembrane region" description="Helical" evidence="2">
    <location>
        <begin position="301"/>
        <end position="323"/>
    </location>
</feature>
<evidence type="ECO:0000313" key="4">
    <source>
        <dbReference type="EMBL" id="CCD45656.1"/>
    </source>
</evidence>
<feature type="transmembrane region" description="Helical" evidence="2">
    <location>
        <begin position="344"/>
        <end position="365"/>
    </location>
</feature>
<dbReference type="HOGENOM" id="CLU_025894_2_0_1"/>